<feature type="domain" description="EAL" evidence="2">
    <location>
        <begin position="257"/>
        <end position="509"/>
    </location>
</feature>
<evidence type="ECO:0000313" key="3">
    <source>
        <dbReference type="EMBL" id="NDV13697.1"/>
    </source>
</evidence>
<protein>
    <submittedName>
        <fullName evidence="3">EAL domain-containing protein</fullName>
    </submittedName>
</protein>
<proteinExistence type="predicted"/>
<dbReference type="CDD" id="cd01948">
    <property type="entry name" value="EAL"/>
    <property type="match status" value="1"/>
</dbReference>
<evidence type="ECO:0000313" key="4">
    <source>
        <dbReference type="Proteomes" id="UP000482578"/>
    </source>
</evidence>
<dbReference type="PANTHER" id="PTHR33121">
    <property type="entry name" value="CYCLIC DI-GMP PHOSPHODIESTERASE PDEF"/>
    <property type="match status" value="1"/>
</dbReference>
<dbReference type="EMBL" id="JAAGAA010000012">
    <property type="protein sequence ID" value="NDV13697.1"/>
    <property type="molecule type" value="Genomic_DNA"/>
</dbReference>
<dbReference type="AlphaFoldDB" id="A0A6B2KUR1"/>
<dbReference type="InterPro" id="IPR001633">
    <property type="entry name" value="EAL_dom"/>
</dbReference>
<keyword evidence="1" id="KW-0472">Membrane</keyword>
<gene>
    <name evidence="3" type="ORF">GZH52_12995</name>
</gene>
<dbReference type="Proteomes" id="UP000482578">
    <property type="component" value="Unassembled WGS sequence"/>
</dbReference>
<name>A0A6B2KUR1_9NEIS</name>
<dbReference type="SUPFAM" id="SSF141868">
    <property type="entry name" value="EAL domain-like"/>
    <property type="match status" value="1"/>
</dbReference>
<dbReference type="InterPro" id="IPR035919">
    <property type="entry name" value="EAL_sf"/>
</dbReference>
<dbReference type="InterPro" id="IPR050706">
    <property type="entry name" value="Cyclic-di-GMP_PDE-like"/>
</dbReference>
<keyword evidence="1" id="KW-0812">Transmembrane</keyword>
<dbReference type="PROSITE" id="PS51257">
    <property type="entry name" value="PROKAR_LIPOPROTEIN"/>
    <property type="match status" value="1"/>
</dbReference>
<dbReference type="SMART" id="SM00052">
    <property type="entry name" value="EAL"/>
    <property type="match status" value="1"/>
</dbReference>
<dbReference type="PROSITE" id="PS50883">
    <property type="entry name" value="EAL"/>
    <property type="match status" value="1"/>
</dbReference>
<keyword evidence="1" id="KW-1133">Transmembrane helix</keyword>
<sequence>MNRRHTVPFALATAIATALVVAACSFALLFWQFCADLDQHVRPAQVRSSRMVDAVFAELAAGSRFAQALYRANPDCAALNPRLAEWEFVHPFVSVLLVGDRDWQVQCSNYKTGTVWRMDPRPDNSFTVLYPKQPPAQPAQGLALLSHTSVGDGLTVKTSVPLAAVTLLLDNAENDLFEHQLLIDGVLADNGVAAAPTAPDEMVWAHSSPRYPYTIRTLLSADNRDELFISQSHHTLLALALLSLTTGGFAYVWLRRSLGIEEMLQRGLRHDAFEPYLQPIVDGRDGRPVGAELLMRWPAAPEHCRGPDVFIPPAEQSGQIVPMTCAIMAKLEVALMDRRLPSGFYLSVNVVPALLNAPAFHARCASLAARLAHDNARLVLEVTERQHASLGTLPPAFTELLDRYRITLAIDDFGTGRNNLSTLYDSERVSVLKIDRSFVDGHRPGDDNPLLDAVIMIGRRMGLALIGEGVADEGVRAYLLALGVHYHQGFLYGHPVPVPVFLGQLDTHVLSTDEAALPAFSPRFEHSIPIY</sequence>
<organism evidence="3 4">
    <name type="scientific">Crenobacter caeni</name>
    <dbReference type="NCBI Taxonomy" id="2705474"/>
    <lineage>
        <taxon>Bacteria</taxon>
        <taxon>Pseudomonadati</taxon>
        <taxon>Pseudomonadota</taxon>
        <taxon>Betaproteobacteria</taxon>
        <taxon>Neisseriales</taxon>
        <taxon>Neisseriaceae</taxon>
        <taxon>Crenobacter</taxon>
    </lineage>
</organism>
<dbReference type="RefSeq" id="WP_163316907.1">
    <property type="nucleotide sequence ID" value="NZ_JAAGAA010000012.1"/>
</dbReference>
<dbReference type="GO" id="GO:0071111">
    <property type="term" value="F:cyclic-guanylate-specific phosphodiesterase activity"/>
    <property type="evidence" value="ECO:0007669"/>
    <property type="project" value="InterPro"/>
</dbReference>
<dbReference type="Gene3D" id="3.20.20.450">
    <property type="entry name" value="EAL domain"/>
    <property type="match status" value="1"/>
</dbReference>
<dbReference type="PANTHER" id="PTHR33121:SF79">
    <property type="entry name" value="CYCLIC DI-GMP PHOSPHODIESTERASE PDED-RELATED"/>
    <property type="match status" value="1"/>
</dbReference>
<dbReference type="Pfam" id="PF00563">
    <property type="entry name" value="EAL"/>
    <property type="match status" value="1"/>
</dbReference>
<evidence type="ECO:0000256" key="1">
    <source>
        <dbReference type="SAM" id="Phobius"/>
    </source>
</evidence>
<reference evidence="3 4" key="1">
    <citation type="submission" date="2020-02" db="EMBL/GenBank/DDBJ databases">
        <authorList>
            <person name="Yang Z."/>
        </authorList>
    </citation>
    <scope>NUCLEOTIDE SEQUENCE [LARGE SCALE GENOMIC DNA]</scope>
    <source>
        <strain evidence="3 4">HX-7-9</strain>
    </source>
</reference>
<accession>A0A6B2KUR1</accession>
<keyword evidence="4" id="KW-1185">Reference proteome</keyword>
<feature type="transmembrane region" description="Helical" evidence="1">
    <location>
        <begin position="7"/>
        <end position="31"/>
    </location>
</feature>
<evidence type="ECO:0000259" key="2">
    <source>
        <dbReference type="PROSITE" id="PS50883"/>
    </source>
</evidence>
<comment type="caution">
    <text evidence="3">The sequence shown here is derived from an EMBL/GenBank/DDBJ whole genome shotgun (WGS) entry which is preliminary data.</text>
</comment>